<evidence type="ECO:0000256" key="18">
    <source>
        <dbReference type="SAM" id="Phobius"/>
    </source>
</evidence>
<keyword evidence="10 16" id="KW-0548">Nucleotidyltransferase</keyword>
<evidence type="ECO:0000256" key="10">
    <source>
        <dbReference type="ARBA" id="ARBA00022695"/>
    </source>
</evidence>
<evidence type="ECO:0000256" key="2">
    <source>
        <dbReference type="ARBA" id="ARBA00004141"/>
    </source>
</evidence>
<feature type="compositionally biased region" description="Basic and acidic residues" evidence="17">
    <location>
        <begin position="278"/>
        <end position="296"/>
    </location>
</feature>
<comment type="catalytic activity">
    <reaction evidence="1 16">
        <text>a 1,2-diacyl-sn-glycero-3-phosphate + CTP + H(+) = a CDP-1,2-diacyl-sn-glycerol + diphosphate</text>
        <dbReference type="Rhea" id="RHEA:16229"/>
        <dbReference type="ChEBI" id="CHEBI:15378"/>
        <dbReference type="ChEBI" id="CHEBI:33019"/>
        <dbReference type="ChEBI" id="CHEBI:37563"/>
        <dbReference type="ChEBI" id="CHEBI:58332"/>
        <dbReference type="ChEBI" id="CHEBI:58608"/>
        <dbReference type="EC" id="2.7.7.41"/>
    </reaction>
</comment>
<evidence type="ECO:0000256" key="4">
    <source>
        <dbReference type="ARBA" id="ARBA00005189"/>
    </source>
</evidence>
<gene>
    <name evidence="19" type="ORF">EHS25_005497</name>
</gene>
<dbReference type="PANTHER" id="PTHR13773:SF8">
    <property type="entry name" value="PHOSPHATIDATE CYTIDYLYLTRANSFERASE, PHOTORECEPTOR-SPECIFIC"/>
    <property type="match status" value="1"/>
</dbReference>
<evidence type="ECO:0000256" key="7">
    <source>
        <dbReference type="ARBA" id="ARBA00022516"/>
    </source>
</evidence>
<reference evidence="19 20" key="1">
    <citation type="submission" date="2018-11" db="EMBL/GenBank/DDBJ databases">
        <title>Genome sequence of Saitozyma podzolica DSM 27192.</title>
        <authorList>
            <person name="Aliyu H."/>
            <person name="Gorte O."/>
            <person name="Ochsenreither K."/>
        </authorList>
    </citation>
    <scope>NUCLEOTIDE SEQUENCE [LARGE SCALE GENOMIC DNA]</scope>
    <source>
        <strain evidence="19 20">DSM 27192</strain>
    </source>
</reference>
<feature type="region of interest" description="Disordered" evidence="17">
    <location>
        <begin position="1"/>
        <end position="68"/>
    </location>
</feature>
<keyword evidence="20" id="KW-1185">Reference proteome</keyword>
<dbReference type="UniPathway" id="UPA00557">
    <property type="reaction ID" value="UER00614"/>
</dbReference>
<feature type="transmembrane region" description="Helical" evidence="18">
    <location>
        <begin position="378"/>
        <end position="398"/>
    </location>
</feature>
<evidence type="ECO:0000256" key="6">
    <source>
        <dbReference type="ARBA" id="ARBA00012487"/>
    </source>
</evidence>
<accession>A0A427XYJ2</accession>
<feature type="compositionally biased region" description="Low complexity" evidence="17">
    <location>
        <begin position="198"/>
        <end position="243"/>
    </location>
</feature>
<keyword evidence="8 16" id="KW-0808">Transferase</keyword>
<organism evidence="19 20">
    <name type="scientific">Saitozyma podzolica</name>
    <dbReference type="NCBI Taxonomy" id="1890683"/>
    <lineage>
        <taxon>Eukaryota</taxon>
        <taxon>Fungi</taxon>
        <taxon>Dikarya</taxon>
        <taxon>Basidiomycota</taxon>
        <taxon>Agaricomycotina</taxon>
        <taxon>Tremellomycetes</taxon>
        <taxon>Tremellales</taxon>
        <taxon>Trimorphomycetaceae</taxon>
        <taxon>Saitozyma</taxon>
    </lineage>
</organism>
<evidence type="ECO:0000256" key="13">
    <source>
        <dbReference type="ARBA" id="ARBA00023136"/>
    </source>
</evidence>
<dbReference type="OrthoDB" id="10260889at2759"/>
<comment type="pathway">
    <text evidence="3 16">Phospholipid metabolism; CDP-diacylglycerol biosynthesis; CDP-diacylglycerol from sn-glycerol 3-phosphate: step 3/3.</text>
</comment>
<evidence type="ECO:0000256" key="16">
    <source>
        <dbReference type="RuleBase" id="RU003938"/>
    </source>
</evidence>
<dbReference type="EMBL" id="RSCD01000023">
    <property type="protein sequence ID" value="RSH83882.1"/>
    <property type="molecule type" value="Genomic_DNA"/>
</dbReference>
<keyword evidence="11 18" id="KW-1133">Transmembrane helix</keyword>
<evidence type="ECO:0000256" key="11">
    <source>
        <dbReference type="ARBA" id="ARBA00022989"/>
    </source>
</evidence>
<dbReference type="InterPro" id="IPR000374">
    <property type="entry name" value="PC_trans"/>
</dbReference>
<evidence type="ECO:0000313" key="19">
    <source>
        <dbReference type="EMBL" id="RSH83882.1"/>
    </source>
</evidence>
<feature type="transmembrane region" description="Helical" evidence="18">
    <location>
        <begin position="513"/>
        <end position="534"/>
    </location>
</feature>
<keyword evidence="14" id="KW-0594">Phospholipid biosynthesis</keyword>
<comment type="subcellular location">
    <subcellularLocation>
        <location evidence="2">Membrane</location>
        <topology evidence="2">Multi-pass membrane protein</topology>
    </subcellularLocation>
</comment>
<keyword evidence="15" id="KW-1208">Phospholipid metabolism</keyword>
<evidence type="ECO:0000256" key="17">
    <source>
        <dbReference type="SAM" id="MobiDB-lite"/>
    </source>
</evidence>
<keyword evidence="7" id="KW-0444">Lipid biosynthesis</keyword>
<dbReference type="EC" id="2.7.7.41" evidence="6 16"/>
<protein>
    <recommendedName>
        <fullName evidence="6 16">Phosphatidate cytidylyltransferase</fullName>
        <ecNumber evidence="6 16">2.7.7.41</ecNumber>
    </recommendedName>
</protein>
<feature type="region of interest" description="Disordered" evidence="17">
    <location>
        <begin position="161"/>
        <end position="301"/>
    </location>
</feature>
<proteinExistence type="inferred from homology"/>
<comment type="caution">
    <text evidence="19">The sequence shown here is derived from an EMBL/GenBank/DDBJ whole genome shotgun (WGS) entry which is preliminary data.</text>
</comment>
<dbReference type="PROSITE" id="PS01315">
    <property type="entry name" value="CDS"/>
    <property type="match status" value="1"/>
</dbReference>
<feature type="transmembrane region" description="Helical" evidence="18">
    <location>
        <begin position="314"/>
        <end position="346"/>
    </location>
</feature>
<feature type="compositionally biased region" description="Acidic residues" evidence="17">
    <location>
        <begin position="20"/>
        <end position="35"/>
    </location>
</feature>
<feature type="transmembrane region" description="Helical" evidence="18">
    <location>
        <begin position="444"/>
        <end position="465"/>
    </location>
</feature>
<evidence type="ECO:0000256" key="9">
    <source>
        <dbReference type="ARBA" id="ARBA00022692"/>
    </source>
</evidence>
<feature type="transmembrane region" description="Helical" evidence="18">
    <location>
        <begin position="418"/>
        <end position="435"/>
    </location>
</feature>
<evidence type="ECO:0000256" key="3">
    <source>
        <dbReference type="ARBA" id="ARBA00005119"/>
    </source>
</evidence>
<comment type="pathway">
    <text evidence="4">Lipid metabolism.</text>
</comment>
<sequence>MSRRGAPPSFASRGMFDVLSADDDDHDYDDDDQEQHDEQVSRVSASKSEHTSDQASEPSTTVLSKSARKRLAKAAAKASEEANVVAADVKHATNGTTDKATSLAAGAQEAVKQAEKSAPELTARASESLAAVKDTIQDISSSVAQSAGDIVKSAQETVTATVNGHGGGASASPVISAPESPKWSAKKADESHSYAKMAAAPGIPSSSSKPSKGSSAATASGSSTTLPSSTFEPSLPESLPHPSANGLPANRKRKTPQDFTPSGPRESETPSSPGKLAVKFEDGLAPGEGKDGEKTIVAKPAPPKKDRNVIERTVWTFIMIGGFITLLCLGHPYMILLVMLCQALVYKEVTALFDLRDHGGAQLDAAAQDKGDRWSKTLNWYFFVVTNYFLYGESIIYYFKHIVFVDAYFIPFARNHRFISFMLYVVGFVGFVANLQRQYLRQQFALFCWVHISLLLIVVSSHFIVNNILEGLVWFFVPASLVICNDVMAYVCGKLFGRTPLIKLSPKKTVEGFVGAFICTLIFGLAWGTFFMRFPYMICPARDLGTNVFSQVTCRPNPVFVWREFEFTGPVKHILQTILGHTPPNIPYAPFQIHVLVMATFASLVAPFGGFFASGFKRAFNIKDFGHSIPGHGGMTDRMDCQFMMGMFSYVYYSSLIRIQYVTVGSILQTVVTSLTAGEQLELLADLKRYLEGQGVSVK</sequence>
<keyword evidence="13 18" id="KW-0472">Membrane</keyword>
<evidence type="ECO:0000256" key="14">
    <source>
        <dbReference type="ARBA" id="ARBA00023209"/>
    </source>
</evidence>
<name>A0A427XYJ2_9TREE</name>
<dbReference type="Pfam" id="PF01148">
    <property type="entry name" value="CTP_transf_1"/>
    <property type="match status" value="1"/>
</dbReference>
<evidence type="ECO:0000256" key="5">
    <source>
        <dbReference type="ARBA" id="ARBA00010185"/>
    </source>
</evidence>
<keyword evidence="9 16" id="KW-0812">Transmembrane</keyword>
<evidence type="ECO:0000256" key="12">
    <source>
        <dbReference type="ARBA" id="ARBA00023098"/>
    </source>
</evidence>
<dbReference type="AlphaFoldDB" id="A0A427XYJ2"/>
<dbReference type="PANTHER" id="PTHR13773">
    <property type="entry name" value="PHOSPHATIDATE CYTIDYLYLTRANSFERASE"/>
    <property type="match status" value="1"/>
</dbReference>
<dbReference type="GO" id="GO:0005789">
    <property type="term" value="C:endoplasmic reticulum membrane"/>
    <property type="evidence" value="ECO:0007669"/>
    <property type="project" value="TreeGrafter"/>
</dbReference>
<feature type="compositionally biased region" description="Polar residues" evidence="17">
    <location>
        <begin position="53"/>
        <end position="62"/>
    </location>
</feature>
<comment type="similarity">
    <text evidence="5 16">Belongs to the CDS family.</text>
</comment>
<evidence type="ECO:0000313" key="20">
    <source>
        <dbReference type="Proteomes" id="UP000279259"/>
    </source>
</evidence>
<evidence type="ECO:0000256" key="15">
    <source>
        <dbReference type="ARBA" id="ARBA00023264"/>
    </source>
</evidence>
<keyword evidence="12" id="KW-0443">Lipid metabolism</keyword>
<feature type="transmembrane region" description="Helical" evidence="18">
    <location>
        <begin position="591"/>
        <end position="613"/>
    </location>
</feature>
<evidence type="ECO:0000256" key="8">
    <source>
        <dbReference type="ARBA" id="ARBA00022679"/>
    </source>
</evidence>
<dbReference type="STRING" id="1890683.A0A427XYJ2"/>
<dbReference type="GO" id="GO:0016024">
    <property type="term" value="P:CDP-diacylglycerol biosynthetic process"/>
    <property type="evidence" value="ECO:0007669"/>
    <property type="project" value="UniProtKB-UniPathway"/>
</dbReference>
<evidence type="ECO:0000256" key="1">
    <source>
        <dbReference type="ARBA" id="ARBA00001698"/>
    </source>
</evidence>
<dbReference type="GO" id="GO:0004605">
    <property type="term" value="F:phosphatidate cytidylyltransferase activity"/>
    <property type="evidence" value="ECO:0007669"/>
    <property type="project" value="UniProtKB-EC"/>
</dbReference>
<dbReference type="Proteomes" id="UP000279259">
    <property type="component" value="Unassembled WGS sequence"/>
</dbReference>
<dbReference type="InterPro" id="IPR016720">
    <property type="entry name" value="PC_Trfase_euk"/>
</dbReference>
<feature type="transmembrane region" description="Helical" evidence="18">
    <location>
        <begin position="471"/>
        <end position="492"/>
    </location>
</feature>